<dbReference type="EMBL" id="JAGGNH010000001">
    <property type="protein sequence ID" value="KAJ0985254.1"/>
    <property type="molecule type" value="Genomic_DNA"/>
</dbReference>
<evidence type="ECO:0000313" key="1">
    <source>
        <dbReference type="EMBL" id="KAJ0985254.1"/>
    </source>
</evidence>
<sequence length="134" mass="14903">MAALKQPWTLLCTIIAVDTSNLTYRICSHCDRTLPDSPCPVCIRRTSSTGSRRLFRLLGRPRPLGCSADEFMQLDPSAAWRAGQMMVGEICQITLKLPANCNAQHLRVVSIEPLRSEFLPVITRLRSISKTGTC</sequence>
<reference evidence="1" key="2">
    <citation type="journal article" date="2022" name="Hortic Res">
        <title>The genome of Dioscorea zingiberensis sheds light on the biosynthesis, origin and evolution of the medicinally important diosgenin saponins.</title>
        <authorList>
            <person name="Li Y."/>
            <person name="Tan C."/>
            <person name="Li Z."/>
            <person name="Guo J."/>
            <person name="Li S."/>
            <person name="Chen X."/>
            <person name="Wang C."/>
            <person name="Dai X."/>
            <person name="Yang H."/>
            <person name="Song W."/>
            <person name="Hou L."/>
            <person name="Xu J."/>
            <person name="Tong Z."/>
            <person name="Xu A."/>
            <person name="Yuan X."/>
            <person name="Wang W."/>
            <person name="Yang Q."/>
            <person name="Chen L."/>
            <person name="Sun Z."/>
            <person name="Wang K."/>
            <person name="Pan B."/>
            <person name="Chen J."/>
            <person name="Bao Y."/>
            <person name="Liu F."/>
            <person name="Qi X."/>
            <person name="Gang D.R."/>
            <person name="Wen J."/>
            <person name="Li J."/>
        </authorList>
    </citation>
    <scope>NUCLEOTIDE SEQUENCE</scope>
    <source>
        <strain evidence="1">Dzin_1.0</strain>
    </source>
</reference>
<gene>
    <name evidence="1" type="ORF">J5N97_003610</name>
</gene>
<organism evidence="1 2">
    <name type="scientific">Dioscorea zingiberensis</name>
    <dbReference type="NCBI Taxonomy" id="325984"/>
    <lineage>
        <taxon>Eukaryota</taxon>
        <taxon>Viridiplantae</taxon>
        <taxon>Streptophyta</taxon>
        <taxon>Embryophyta</taxon>
        <taxon>Tracheophyta</taxon>
        <taxon>Spermatophyta</taxon>
        <taxon>Magnoliopsida</taxon>
        <taxon>Liliopsida</taxon>
        <taxon>Dioscoreales</taxon>
        <taxon>Dioscoreaceae</taxon>
        <taxon>Dioscorea</taxon>
    </lineage>
</organism>
<comment type="caution">
    <text evidence="1">The sequence shown here is derived from an EMBL/GenBank/DDBJ whole genome shotgun (WGS) entry which is preliminary data.</text>
</comment>
<dbReference type="Proteomes" id="UP001085076">
    <property type="component" value="Miscellaneous, Linkage group lg01"/>
</dbReference>
<name>A0A9D5D655_9LILI</name>
<dbReference type="AlphaFoldDB" id="A0A9D5D655"/>
<evidence type="ECO:0000313" key="2">
    <source>
        <dbReference type="Proteomes" id="UP001085076"/>
    </source>
</evidence>
<accession>A0A9D5D655</accession>
<protein>
    <submittedName>
        <fullName evidence="1">Uncharacterized protein</fullName>
    </submittedName>
</protein>
<dbReference type="OrthoDB" id="1922776at2759"/>
<reference evidence="1" key="1">
    <citation type="submission" date="2021-03" db="EMBL/GenBank/DDBJ databases">
        <authorList>
            <person name="Li Z."/>
            <person name="Yang C."/>
        </authorList>
    </citation>
    <scope>NUCLEOTIDE SEQUENCE</scope>
    <source>
        <strain evidence="1">Dzin_1.0</strain>
        <tissue evidence="1">Leaf</tissue>
    </source>
</reference>
<keyword evidence="2" id="KW-1185">Reference proteome</keyword>
<proteinExistence type="predicted"/>